<keyword evidence="2" id="KW-1185">Reference proteome</keyword>
<dbReference type="EMBL" id="FOIF01000013">
    <property type="protein sequence ID" value="SES84992.1"/>
    <property type="molecule type" value="Genomic_DNA"/>
</dbReference>
<dbReference type="AlphaFoldDB" id="A0A1H9ZTI6"/>
<protein>
    <submittedName>
        <fullName evidence="1">Molybdopterin converting factor, small subunit</fullName>
    </submittedName>
</protein>
<dbReference type="Pfam" id="PF02597">
    <property type="entry name" value="ThiS"/>
    <property type="match status" value="1"/>
</dbReference>
<name>A0A1H9ZTI6_9FIRM</name>
<dbReference type="SUPFAM" id="SSF54285">
    <property type="entry name" value="MoaD/ThiS"/>
    <property type="match status" value="1"/>
</dbReference>
<reference evidence="2" key="1">
    <citation type="submission" date="2016-10" db="EMBL/GenBank/DDBJ databases">
        <authorList>
            <person name="Varghese N."/>
            <person name="Submissions S."/>
        </authorList>
    </citation>
    <scope>NUCLEOTIDE SEQUENCE [LARGE SCALE GENOMIC DNA]</scope>
    <source>
        <strain evidence="2">DSM 13577</strain>
    </source>
</reference>
<dbReference type="Gene3D" id="3.10.20.30">
    <property type="match status" value="1"/>
</dbReference>
<dbReference type="InterPro" id="IPR016155">
    <property type="entry name" value="Mopterin_synth/thiamin_S_b"/>
</dbReference>
<dbReference type="InterPro" id="IPR003749">
    <property type="entry name" value="ThiS/MoaD-like"/>
</dbReference>
<dbReference type="CDD" id="cd17040">
    <property type="entry name" value="Ubl_MoaD_like"/>
    <property type="match status" value="1"/>
</dbReference>
<dbReference type="Proteomes" id="UP000243819">
    <property type="component" value="Unassembled WGS sequence"/>
</dbReference>
<dbReference type="STRING" id="1120990.SAMN03080614_10137"/>
<accession>A0A1H9ZTI6</accession>
<dbReference type="InterPro" id="IPR012675">
    <property type="entry name" value="Beta-grasp_dom_sf"/>
</dbReference>
<evidence type="ECO:0000313" key="1">
    <source>
        <dbReference type="EMBL" id="SES84992.1"/>
    </source>
</evidence>
<sequence>MSIKGTYERGIRMINLTVRLFATLRENRGKELHLQFDKPVTPRDIIERLNILEEDVAILLVNGRDGSLDTHLEDNDIISIFPPVGGG</sequence>
<proteinExistence type="predicted"/>
<evidence type="ECO:0000313" key="2">
    <source>
        <dbReference type="Proteomes" id="UP000243819"/>
    </source>
</evidence>
<gene>
    <name evidence="1" type="ORF">SAMN03080614_10137</name>
</gene>
<organism evidence="1 2">
    <name type="scientific">Anaerobranca gottschalkii DSM 13577</name>
    <dbReference type="NCBI Taxonomy" id="1120990"/>
    <lineage>
        <taxon>Bacteria</taxon>
        <taxon>Bacillati</taxon>
        <taxon>Bacillota</taxon>
        <taxon>Clostridia</taxon>
        <taxon>Eubacteriales</taxon>
        <taxon>Proteinivoracaceae</taxon>
        <taxon>Anaerobranca</taxon>
    </lineage>
</organism>